<dbReference type="EC" id="1.3.2.3" evidence="7"/>
<evidence type="ECO:0000259" key="5">
    <source>
        <dbReference type="PROSITE" id="PS50102"/>
    </source>
</evidence>
<evidence type="ECO:0000259" key="6">
    <source>
        <dbReference type="PROSITE" id="PS51387"/>
    </source>
</evidence>
<feature type="domain" description="RRM" evidence="5">
    <location>
        <begin position="457"/>
        <end position="534"/>
    </location>
</feature>
<keyword evidence="3 7" id="KW-0560">Oxidoreductase</keyword>
<keyword evidence="4" id="KW-0694">RNA-binding</keyword>
<dbReference type="AlphaFoldDB" id="A0A445IKP1"/>
<dbReference type="GO" id="GO:0016633">
    <property type="term" value="F:galactonolactone dehydrogenase activity"/>
    <property type="evidence" value="ECO:0007669"/>
    <property type="project" value="UniProtKB-EC"/>
</dbReference>
<dbReference type="Pfam" id="PF04030">
    <property type="entry name" value="ALO"/>
    <property type="match status" value="1"/>
</dbReference>
<dbReference type="Gene3D" id="3.30.43.10">
    <property type="entry name" value="Uridine Diphospho-n-acetylenolpyruvylglucosamine Reductase, domain 2"/>
    <property type="match status" value="1"/>
</dbReference>
<keyword evidence="8" id="KW-1185">Reference proteome</keyword>
<dbReference type="InterPro" id="IPR036318">
    <property type="entry name" value="FAD-bd_PCMH-like_sf"/>
</dbReference>
<comment type="caution">
    <text evidence="7">The sequence shown here is derived from an EMBL/GenBank/DDBJ whole genome shotgun (WGS) entry which is preliminary data.</text>
</comment>
<dbReference type="InterPro" id="IPR035979">
    <property type="entry name" value="RBD_domain_sf"/>
</dbReference>
<dbReference type="CDD" id="cd00590">
    <property type="entry name" value="RRM_SF"/>
    <property type="match status" value="1"/>
</dbReference>
<dbReference type="InterPro" id="IPR010029">
    <property type="entry name" value="GL_DH"/>
</dbReference>
<reference evidence="7 8" key="1">
    <citation type="submission" date="2018-09" db="EMBL/GenBank/DDBJ databases">
        <title>A high-quality reference genome of wild soybean provides a powerful tool to mine soybean genomes.</title>
        <authorList>
            <person name="Xie M."/>
            <person name="Chung C.Y.L."/>
            <person name="Li M.-W."/>
            <person name="Wong F.-L."/>
            <person name="Chan T.-F."/>
            <person name="Lam H.-M."/>
        </authorList>
    </citation>
    <scope>NUCLEOTIDE SEQUENCE [LARGE SCALE GENOMIC DNA]</scope>
    <source>
        <strain evidence="8">cv. W05</strain>
        <tissue evidence="7">Hypocotyl of etiolated seedlings</tissue>
    </source>
</reference>
<dbReference type="SMART" id="SM00360">
    <property type="entry name" value="RRM"/>
    <property type="match status" value="1"/>
</dbReference>
<feature type="domain" description="FAD-binding PCMH-type" evidence="6">
    <location>
        <begin position="131"/>
        <end position="299"/>
    </location>
</feature>
<protein>
    <submittedName>
        <fullName evidence="7">L-galactono-1,4-lactone dehydrogenase, mitochondrial</fullName>
        <ecNumber evidence="7">1.3.2.3</ecNumber>
    </submittedName>
</protein>
<dbReference type="Gene3D" id="3.30.465.10">
    <property type="match status" value="1"/>
</dbReference>
<dbReference type="PROSITE" id="PS51387">
    <property type="entry name" value="FAD_PCMH"/>
    <property type="match status" value="1"/>
</dbReference>
<gene>
    <name evidence="7" type="ORF">D0Y65_026617</name>
</gene>
<dbReference type="InterPro" id="IPR012677">
    <property type="entry name" value="Nucleotide-bd_a/b_plait_sf"/>
</dbReference>
<dbReference type="InterPro" id="IPR006094">
    <property type="entry name" value="Oxid_FAD_bind_N"/>
</dbReference>
<dbReference type="GO" id="GO:0016020">
    <property type="term" value="C:membrane"/>
    <property type="evidence" value="ECO:0007669"/>
    <property type="project" value="InterPro"/>
</dbReference>
<organism evidence="7 8">
    <name type="scientific">Glycine soja</name>
    <name type="common">Wild soybean</name>
    <dbReference type="NCBI Taxonomy" id="3848"/>
    <lineage>
        <taxon>Eukaryota</taxon>
        <taxon>Viridiplantae</taxon>
        <taxon>Streptophyta</taxon>
        <taxon>Embryophyta</taxon>
        <taxon>Tracheophyta</taxon>
        <taxon>Spermatophyta</taxon>
        <taxon>Magnoliopsida</taxon>
        <taxon>eudicotyledons</taxon>
        <taxon>Gunneridae</taxon>
        <taxon>Pentapetalae</taxon>
        <taxon>rosids</taxon>
        <taxon>fabids</taxon>
        <taxon>Fabales</taxon>
        <taxon>Fabaceae</taxon>
        <taxon>Papilionoideae</taxon>
        <taxon>50 kb inversion clade</taxon>
        <taxon>NPAAA clade</taxon>
        <taxon>indigoferoid/millettioid clade</taxon>
        <taxon>Phaseoleae</taxon>
        <taxon>Glycine</taxon>
        <taxon>Glycine subgen. Soja</taxon>
    </lineage>
</organism>
<sequence>MTKMVNYPFVRKFSKFRFRHTHSLTLYNSLVCELSEAEDMLRTLVLKRSLGLHSHFHHLLLRRCSSSAAPNSSADAETRKYAGYAALLLFCGGATYYTFPLPDDAKHKKAQIFRYAPLPEDLHTVSNWSGTHEVQTRNFLQPENAEQLERALREARSRIRPVGSGLSPNGIGLSRTGMVNLALMDGILDVDKQSKTVRVQAGIRVQQLVDGLKDHGLTLQNFASIREQQIGGIIQVGAHGTGARLPPIDEQVIAMKLVTPAKGTIEISKDKDPELFYLARCGLGGLGVVAEVTLQCVDRQELVEHTVVSTMNEIKKNHKKLLSENKHVKYLYIPYTDSVVVVRCNPVSKWKGPPKFKPQYTKDEAIQHVRDLYRESLKKYGYNYTLSVELLLSQIGVLLRMRGERNRGWERVRGRGKAFERDRVRLRERHQYTQTRLRDRNQRHCNQTNWRDRNEITPFYFTRFSDNYTEKELWHHFKKWGDVREIFISKQRNKNGRRYDFVRFKGVEDERKLESQLDSVVIGGLKLYVNLPRYGRQRGEKKTTEVIQYQQHKPPIWNEPEAVLHTQRNTRTHHISYAEAVAGKRNGAHSHEDGLSSVHLEPSAEMEKWLKEGWVGRMTNPGRFHSVEDELRWDLGMDVTDKYLGDDMVLLLGLTDERANKLVHGEGQGTTPMFYSLQKWTPALRSGHRLAWVQCWGIPVIAWDESSIKKIVGVMGELVEVDEDVEDRRRMDRARVLIKTPWKPAI</sequence>
<dbReference type="InterPro" id="IPR010031">
    <property type="entry name" value="FAD_lactone_oxidase-like"/>
</dbReference>
<dbReference type="InterPro" id="IPR016167">
    <property type="entry name" value="FAD-bd_PCMH_sub1"/>
</dbReference>
<dbReference type="GO" id="GO:0003885">
    <property type="term" value="F:D-arabinono-1,4-lactone oxidase activity"/>
    <property type="evidence" value="ECO:0007669"/>
    <property type="project" value="InterPro"/>
</dbReference>
<dbReference type="GO" id="GO:0071949">
    <property type="term" value="F:FAD binding"/>
    <property type="evidence" value="ECO:0007669"/>
    <property type="project" value="InterPro"/>
</dbReference>
<dbReference type="InterPro" id="IPR016166">
    <property type="entry name" value="FAD-bd_PCMH"/>
</dbReference>
<dbReference type="InterPro" id="IPR000504">
    <property type="entry name" value="RRM_dom"/>
</dbReference>
<dbReference type="PANTHER" id="PTHR43762">
    <property type="entry name" value="L-GULONOLACTONE OXIDASE"/>
    <property type="match status" value="1"/>
</dbReference>
<evidence type="ECO:0000313" key="7">
    <source>
        <dbReference type="EMBL" id="RZB86625.1"/>
    </source>
</evidence>
<dbReference type="Pfam" id="PF00076">
    <property type="entry name" value="RRM_1"/>
    <property type="match status" value="1"/>
</dbReference>
<dbReference type="GO" id="GO:0019853">
    <property type="term" value="P:L-ascorbic acid biosynthetic process"/>
    <property type="evidence" value="ECO:0007669"/>
    <property type="project" value="UniProtKB-UniPathway"/>
</dbReference>
<dbReference type="NCBIfam" id="TIGR01676">
    <property type="entry name" value="GLDHase"/>
    <property type="match status" value="1"/>
</dbReference>
<dbReference type="UniPathway" id="UPA00132"/>
<dbReference type="InterPro" id="IPR016169">
    <property type="entry name" value="FAD-bd_PCMH_sub2"/>
</dbReference>
<evidence type="ECO:0000256" key="4">
    <source>
        <dbReference type="PROSITE-ProRule" id="PRU00176"/>
    </source>
</evidence>
<dbReference type="SUPFAM" id="SSF56176">
    <property type="entry name" value="FAD-binding/transporter-associated domain-like"/>
    <property type="match status" value="1"/>
</dbReference>
<accession>A0A445IKP1</accession>
<comment type="pathway">
    <text evidence="2">Cofactor biosynthesis; L-ascorbate biosynthesis.</text>
</comment>
<comment type="cofactor">
    <cofactor evidence="1">
        <name>FAD</name>
        <dbReference type="ChEBI" id="CHEBI:57692"/>
    </cofactor>
</comment>
<evidence type="ECO:0000313" key="8">
    <source>
        <dbReference type="Proteomes" id="UP000289340"/>
    </source>
</evidence>
<proteinExistence type="predicted"/>
<evidence type="ECO:0000256" key="3">
    <source>
        <dbReference type="ARBA" id="ARBA00023002"/>
    </source>
</evidence>
<evidence type="ECO:0000256" key="2">
    <source>
        <dbReference type="ARBA" id="ARBA00005147"/>
    </source>
</evidence>
<dbReference type="PROSITE" id="PS50102">
    <property type="entry name" value="RRM"/>
    <property type="match status" value="1"/>
</dbReference>
<dbReference type="Proteomes" id="UP000289340">
    <property type="component" value="Chromosome 10"/>
</dbReference>
<dbReference type="GO" id="GO:0003723">
    <property type="term" value="F:RNA binding"/>
    <property type="evidence" value="ECO:0007669"/>
    <property type="project" value="UniProtKB-UniRule"/>
</dbReference>
<dbReference type="PANTHER" id="PTHR43762:SF1">
    <property type="entry name" value="D-ARABINONO-1,4-LACTONE OXIDASE"/>
    <property type="match status" value="1"/>
</dbReference>
<dbReference type="EMBL" id="QZWG01000010">
    <property type="protein sequence ID" value="RZB86625.1"/>
    <property type="molecule type" value="Genomic_DNA"/>
</dbReference>
<dbReference type="InterPro" id="IPR007173">
    <property type="entry name" value="ALO_C"/>
</dbReference>
<name>A0A445IKP1_GLYSO</name>
<dbReference type="Gene3D" id="3.30.70.330">
    <property type="match status" value="1"/>
</dbReference>
<evidence type="ECO:0000256" key="1">
    <source>
        <dbReference type="ARBA" id="ARBA00001974"/>
    </source>
</evidence>
<dbReference type="SUPFAM" id="SSF54928">
    <property type="entry name" value="RNA-binding domain, RBD"/>
    <property type="match status" value="1"/>
</dbReference>
<dbReference type="Pfam" id="PF01565">
    <property type="entry name" value="FAD_binding_4"/>
    <property type="match status" value="1"/>
</dbReference>